<evidence type="ECO:0000256" key="4">
    <source>
        <dbReference type="ARBA" id="ARBA00008484"/>
    </source>
</evidence>
<accession>B0WI50</accession>
<comment type="catalytic activity">
    <reaction evidence="18">
        <text>GTP + AH2 + S-adenosyl-L-methionine = (8S)-3',8-cyclo-7,8-dihydroguanosine 5'-triphosphate + 5'-deoxyadenosine + L-methionine + A + H(+)</text>
        <dbReference type="Rhea" id="RHEA:49576"/>
        <dbReference type="ChEBI" id="CHEBI:13193"/>
        <dbReference type="ChEBI" id="CHEBI:15378"/>
        <dbReference type="ChEBI" id="CHEBI:17319"/>
        <dbReference type="ChEBI" id="CHEBI:17499"/>
        <dbReference type="ChEBI" id="CHEBI:37565"/>
        <dbReference type="ChEBI" id="CHEBI:57844"/>
        <dbReference type="ChEBI" id="CHEBI:59789"/>
        <dbReference type="ChEBI" id="CHEBI:131766"/>
        <dbReference type="EC" id="4.1.99.22"/>
    </reaction>
</comment>
<dbReference type="eggNOG" id="KOG2876">
    <property type="taxonomic scope" value="Eukaryota"/>
</dbReference>
<gene>
    <name evidence="24" type="primary">6038608</name>
    <name evidence="23" type="ORF">CpipJ_CPIJ006606</name>
</gene>
<evidence type="ECO:0000256" key="16">
    <source>
        <dbReference type="ARBA" id="ARBA00023150"/>
    </source>
</evidence>
<dbReference type="NCBIfam" id="TIGR00581">
    <property type="entry name" value="moaC"/>
    <property type="match status" value="1"/>
</dbReference>
<evidence type="ECO:0000256" key="1">
    <source>
        <dbReference type="ARBA" id="ARBA00001637"/>
    </source>
</evidence>
<dbReference type="SUPFAM" id="SSF102114">
    <property type="entry name" value="Radical SAM enzymes"/>
    <property type="match status" value="1"/>
</dbReference>
<dbReference type="EnsemblMetazoa" id="CPIJ006606-RA">
    <property type="protein sequence ID" value="CPIJ006606-PA"/>
    <property type="gene ID" value="CPIJ006606"/>
</dbReference>
<keyword evidence="9" id="KW-0004">4Fe-4S</keyword>
<feature type="region of interest" description="Disordered" evidence="21">
    <location>
        <begin position="1"/>
        <end position="30"/>
    </location>
</feature>
<comment type="catalytic activity">
    <reaction evidence="1">
        <text>(8S)-3',8-cyclo-7,8-dihydroguanosine 5'-triphosphate = cyclic pyranopterin phosphate + diphosphate</text>
        <dbReference type="Rhea" id="RHEA:49580"/>
        <dbReference type="ChEBI" id="CHEBI:33019"/>
        <dbReference type="ChEBI" id="CHEBI:59648"/>
        <dbReference type="ChEBI" id="CHEBI:131766"/>
        <dbReference type="EC" id="4.6.1.17"/>
    </reaction>
</comment>
<feature type="compositionally biased region" description="Polar residues" evidence="21">
    <location>
        <begin position="13"/>
        <end position="24"/>
    </location>
</feature>
<evidence type="ECO:0000256" key="11">
    <source>
        <dbReference type="ARBA" id="ARBA00022723"/>
    </source>
</evidence>
<dbReference type="PROSITE" id="PS01305">
    <property type="entry name" value="MOAA_NIFB_PQQE"/>
    <property type="match status" value="1"/>
</dbReference>
<dbReference type="PANTHER" id="PTHR22960">
    <property type="entry name" value="MOLYBDOPTERIN COFACTOR SYNTHESIS PROTEIN A"/>
    <property type="match status" value="1"/>
</dbReference>
<dbReference type="NCBIfam" id="NF006870">
    <property type="entry name" value="PRK09364.1"/>
    <property type="match status" value="1"/>
</dbReference>
<dbReference type="EC" id="4.1.99.22" evidence="6"/>
<dbReference type="InterPro" id="IPR023045">
    <property type="entry name" value="MoaC"/>
</dbReference>
<dbReference type="GO" id="GO:0061799">
    <property type="term" value="F:cyclic pyranopterin monophosphate synthase activity"/>
    <property type="evidence" value="ECO:0007669"/>
    <property type="project" value="UniProtKB-EC"/>
</dbReference>
<dbReference type="SFLD" id="SFLDG01386">
    <property type="entry name" value="main_SPASM_domain-containing"/>
    <property type="match status" value="1"/>
</dbReference>
<reference evidence="23" key="1">
    <citation type="submission" date="2007-03" db="EMBL/GenBank/DDBJ databases">
        <title>Annotation of Culex pipiens quinquefasciatus.</title>
        <authorList>
            <consortium name="The Broad Institute Genome Sequencing Platform"/>
            <person name="Atkinson P.W."/>
            <person name="Hemingway J."/>
            <person name="Christensen B.M."/>
            <person name="Higgs S."/>
            <person name="Kodira C."/>
            <person name="Hannick L."/>
            <person name="Megy K."/>
            <person name="O'Leary S."/>
            <person name="Pearson M."/>
            <person name="Haas B.J."/>
            <person name="Mauceli E."/>
            <person name="Wortman J.R."/>
            <person name="Lee N.H."/>
            <person name="Guigo R."/>
            <person name="Stanke M."/>
            <person name="Alvarado L."/>
            <person name="Amedeo P."/>
            <person name="Antoine C.H."/>
            <person name="Arensburger P."/>
            <person name="Bidwell S.L."/>
            <person name="Crawford M."/>
            <person name="Camaro F."/>
            <person name="Devon K."/>
            <person name="Engels R."/>
            <person name="Hammond M."/>
            <person name="Howarth C."/>
            <person name="Koehrsen M."/>
            <person name="Lawson D."/>
            <person name="Montgomery P."/>
            <person name="Nene V."/>
            <person name="Nusbaum C."/>
            <person name="Puiu D."/>
            <person name="Romero-Severson J."/>
            <person name="Severson D.W."/>
            <person name="Shumway M."/>
            <person name="Sisk P."/>
            <person name="Stolte C."/>
            <person name="Zeng Q."/>
            <person name="Eisenstadt E."/>
            <person name="Fraser-Liggett C."/>
            <person name="Strausberg R."/>
            <person name="Galagan J."/>
            <person name="Birren B."/>
            <person name="Collins F.H."/>
        </authorList>
    </citation>
    <scope>NUCLEOTIDE SEQUENCE [LARGE SCALE GENOMIC DNA]</scope>
    <source>
        <strain evidence="23">JHB</strain>
    </source>
</reference>
<dbReference type="InterPro" id="IPR002820">
    <property type="entry name" value="Mopterin_CF_biosynth-C_dom"/>
</dbReference>
<keyword evidence="10" id="KW-0949">S-adenosyl-L-methionine</keyword>
<dbReference type="InterPro" id="IPR050105">
    <property type="entry name" value="MoCo_biosynth_MoaA/MoaC"/>
</dbReference>
<dbReference type="InterPro" id="IPR013785">
    <property type="entry name" value="Aldolase_TIM"/>
</dbReference>
<evidence type="ECO:0000256" key="12">
    <source>
        <dbReference type="ARBA" id="ARBA00022741"/>
    </source>
</evidence>
<evidence type="ECO:0000256" key="8">
    <source>
        <dbReference type="ARBA" id="ARBA00015273"/>
    </source>
</evidence>
<dbReference type="SFLD" id="SFLDG01067">
    <property type="entry name" value="SPASM/twitch_domain_containing"/>
    <property type="match status" value="1"/>
</dbReference>
<comment type="similarity">
    <text evidence="4">In the C-terminal section; belongs to the MoaC family.</text>
</comment>
<keyword evidence="15" id="KW-0342">GTP-binding</keyword>
<evidence type="ECO:0000256" key="2">
    <source>
        <dbReference type="ARBA" id="ARBA00001966"/>
    </source>
</evidence>
<comment type="subunit">
    <text evidence="20">Isoform MOCS1A and isoform MOCS1B probably form a heterooligomer.</text>
</comment>
<evidence type="ECO:0000256" key="19">
    <source>
        <dbReference type="ARBA" id="ARBA00054222"/>
    </source>
</evidence>
<evidence type="ECO:0000256" key="14">
    <source>
        <dbReference type="ARBA" id="ARBA00023014"/>
    </source>
</evidence>
<dbReference type="InterPro" id="IPR000385">
    <property type="entry name" value="MoaA_NifB_PqqE_Fe-S-bd_CS"/>
</dbReference>
<dbReference type="Gene3D" id="3.30.70.640">
    <property type="entry name" value="Molybdopterin cofactor biosynthesis C (MoaC) domain"/>
    <property type="match status" value="1"/>
</dbReference>
<reference evidence="24" key="2">
    <citation type="submission" date="2021-02" db="UniProtKB">
        <authorList>
            <consortium name="EnsemblMetazoa"/>
        </authorList>
    </citation>
    <scope>IDENTIFICATION</scope>
    <source>
        <strain evidence="24">JHB</strain>
    </source>
</reference>
<dbReference type="GO" id="GO:0005525">
    <property type="term" value="F:GTP binding"/>
    <property type="evidence" value="ECO:0007669"/>
    <property type="project" value="UniProtKB-KW"/>
</dbReference>
<dbReference type="HAMAP" id="MF_01225_B">
    <property type="entry name" value="MoaA_B"/>
    <property type="match status" value="1"/>
</dbReference>
<evidence type="ECO:0000256" key="5">
    <source>
        <dbReference type="ARBA" id="ARBA00009862"/>
    </source>
</evidence>
<dbReference type="Proteomes" id="UP000002320">
    <property type="component" value="Unassembled WGS sequence"/>
</dbReference>
<evidence type="ECO:0000313" key="25">
    <source>
        <dbReference type="Proteomes" id="UP000002320"/>
    </source>
</evidence>
<dbReference type="HAMAP" id="MF_01224_B">
    <property type="entry name" value="MoaC_B"/>
    <property type="match status" value="1"/>
</dbReference>
<dbReference type="InterPro" id="IPR036522">
    <property type="entry name" value="MoaC_sf"/>
</dbReference>
<dbReference type="Pfam" id="PF06463">
    <property type="entry name" value="Mob_synth_C"/>
    <property type="match status" value="1"/>
</dbReference>
<dbReference type="FunCoup" id="B0WI50">
    <property type="interactions" value="344"/>
</dbReference>
<dbReference type="InterPro" id="IPR007197">
    <property type="entry name" value="rSAM"/>
</dbReference>
<dbReference type="SFLD" id="SFLDS00029">
    <property type="entry name" value="Radical_SAM"/>
    <property type="match status" value="1"/>
</dbReference>
<keyword evidence="25" id="KW-1185">Reference proteome</keyword>
<dbReference type="SMART" id="SM00729">
    <property type="entry name" value="Elp3"/>
    <property type="match status" value="1"/>
</dbReference>
<evidence type="ECO:0000256" key="17">
    <source>
        <dbReference type="ARBA" id="ARBA00023239"/>
    </source>
</evidence>
<dbReference type="PANTHER" id="PTHR22960:SF0">
    <property type="entry name" value="MOLYBDENUM COFACTOR BIOSYNTHESIS PROTEIN 1"/>
    <property type="match status" value="1"/>
</dbReference>
<dbReference type="CDD" id="cd01335">
    <property type="entry name" value="Radical_SAM"/>
    <property type="match status" value="1"/>
</dbReference>
<dbReference type="AlphaFoldDB" id="B0WI50"/>
<dbReference type="HOGENOM" id="CLU_009273_7_2_1"/>
<dbReference type="UniPathway" id="UPA00344"/>
<evidence type="ECO:0000256" key="7">
    <source>
        <dbReference type="ARBA" id="ARBA00012575"/>
    </source>
</evidence>
<dbReference type="STRING" id="7176.B0WI50"/>
<dbReference type="GO" id="GO:0006777">
    <property type="term" value="P:Mo-molybdopterin cofactor biosynthetic process"/>
    <property type="evidence" value="ECO:0007669"/>
    <property type="project" value="UniProtKB-KW"/>
</dbReference>
<evidence type="ECO:0000256" key="9">
    <source>
        <dbReference type="ARBA" id="ARBA00022485"/>
    </source>
</evidence>
<dbReference type="InterPro" id="IPR047594">
    <property type="entry name" value="MoaC_bact/euk"/>
</dbReference>
<dbReference type="GO" id="GO:0051539">
    <property type="term" value="F:4 iron, 4 sulfur cluster binding"/>
    <property type="evidence" value="ECO:0007669"/>
    <property type="project" value="UniProtKB-KW"/>
</dbReference>
<keyword evidence="14" id="KW-0411">Iron-sulfur</keyword>
<evidence type="ECO:0000256" key="6">
    <source>
        <dbReference type="ARBA" id="ARBA00012167"/>
    </source>
</evidence>
<dbReference type="InterPro" id="IPR013483">
    <property type="entry name" value="MoaA"/>
</dbReference>
<dbReference type="InterPro" id="IPR058240">
    <property type="entry name" value="rSAM_sf"/>
</dbReference>
<dbReference type="EC" id="4.6.1.17" evidence="7"/>
<sequence length="553" mass="61097">MCTGRSDIPLSKGNRNNTTTSSGKQAEEASPLTDKFGRFHSYLRISLTERCNLRCKYCMPEEGVPLTAKDSLLTTDEVLRLAGLFVREGVRKIRLTGGEPTVRKDLTDIVAALKRIPSLESVGITTNGLMLTRQLVGLQRAGLDGLNISLDTLKAAKYERITRRKGWERVIAGIDLAIQLGYKPKVNCVLMKGFNDDELCDFVEMTRDRCVDIRFIEYMPFTGNRWDTSEMVPFREALATIRERYPDFTALANGPNDTAKAFHVPGFRGQLGFISSMTEHFCGGCNRLRITADGNLKVCLFGNTEVSLRDALRSGCSEDDLRCLISAAVKRKKKQHAAQPSLISSTIRSYPLLGVRAFSSLSHVDERTGKATMVDVDDKVSTRREAKAQATVYVGPTISSLIESNELKKGDVLSISQMAGIVAAKKTSDLVPLCHNIPLSSIKVETSLNAATHEVHILTKVKCDGKTGVEMEALTAASIAALTVYDMCKSVSHEILIKNIMLVEKTGGKSDYYKLAKKHKKQEHHSDSDPPIVVKRYNTHPIAGHEEFVPVHH</sequence>
<dbReference type="InterPro" id="IPR010505">
    <property type="entry name" value="MoaA_twitch"/>
</dbReference>
<evidence type="ECO:0000256" key="13">
    <source>
        <dbReference type="ARBA" id="ARBA00023004"/>
    </source>
</evidence>
<dbReference type="CDD" id="cd01420">
    <property type="entry name" value="MoaC_PE"/>
    <property type="match status" value="1"/>
</dbReference>
<dbReference type="Pfam" id="PF01967">
    <property type="entry name" value="MoaC"/>
    <property type="match status" value="1"/>
</dbReference>
<dbReference type="Gene3D" id="3.20.20.70">
    <property type="entry name" value="Aldolase class I"/>
    <property type="match status" value="1"/>
</dbReference>
<dbReference type="SFLD" id="SFLDG01383">
    <property type="entry name" value="cyclic_pyranopterin_phosphate"/>
    <property type="match status" value="1"/>
</dbReference>
<dbReference type="GO" id="GO:0061798">
    <property type="term" value="F:GTP 3',8'-cyclase activity"/>
    <property type="evidence" value="ECO:0007669"/>
    <property type="project" value="UniProtKB-EC"/>
</dbReference>
<dbReference type="FunFam" id="3.20.20.70:FF:000117">
    <property type="entry name" value="molybdenum cofactor biosynthesis protein 1"/>
    <property type="match status" value="1"/>
</dbReference>
<keyword evidence="12" id="KW-0547">Nucleotide-binding</keyword>
<dbReference type="InterPro" id="IPR006638">
    <property type="entry name" value="Elp3/MiaA/NifB-like_rSAM"/>
</dbReference>
<dbReference type="KEGG" id="cqu:CpipJ_CPIJ006606"/>
<dbReference type="GO" id="GO:0046872">
    <property type="term" value="F:metal ion binding"/>
    <property type="evidence" value="ECO:0007669"/>
    <property type="project" value="UniProtKB-KW"/>
</dbReference>
<keyword evidence="11" id="KW-0479">Metal-binding</keyword>
<evidence type="ECO:0000256" key="10">
    <source>
        <dbReference type="ARBA" id="ARBA00022691"/>
    </source>
</evidence>
<dbReference type="NCBIfam" id="TIGR02666">
    <property type="entry name" value="moaA"/>
    <property type="match status" value="1"/>
</dbReference>
<comment type="similarity">
    <text evidence="5">In the N-terminal section; belongs to the radical SAM superfamily. MoaA family.</text>
</comment>
<evidence type="ECO:0000256" key="18">
    <source>
        <dbReference type="ARBA" id="ARBA00048697"/>
    </source>
</evidence>
<comment type="function">
    <text evidence="19">Isoform MOCS1A and isoform MOCS1B probably form a complex that catalyzes the conversion of 5'-GTP to cyclic pyranopterin monophosphate (cPMP). MOCS1A catalyzes the cyclization of GTP to (8S)-3',8-cyclo-7,8-dihydroguanosine 5'-triphosphate and MOCS1B catalyzes the subsequent conversion of (8S)-3',8-cyclo-7,8-dihydroguanosine 5'-triphosphate to cPMP.</text>
</comment>
<evidence type="ECO:0000256" key="3">
    <source>
        <dbReference type="ARBA" id="ARBA00005046"/>
    </source>
</evidence>
<dbReference type="Pfam" id="PF04055">
    <property type="entry name" value="Radical_SAM"/>
    <property type="match status" value="1"/>
</dbReference>
<dbReference type="CDD" id="cd21117">
    <property type="entry name" value="Twitch_MoaA"/>
    <property type="match status" value="1"/>
</dbReference>
<dbReference type="PROSITE" id="PS51918">
    <property type="entry name" value="RADICAL_SAM"/>
    <property type="match status" value="1"/>
</dbReference>
<evidence type="ECO:0000313" key="23">
    <source>
        <dbReference type="EMBL" id="EDS28213.1"/>
    </source>
</evidence>
<keyword evidence="16" id="KW-0501">Molybdenum cofactor biosynthesis</keyword>
<comment type="cofactor">
    <cofactor evidence="2">
        <name>[4Fe-4S] cluster</name>
        <dbReference type="ChEBI" id="CHEBI:49883"/>
    </cofactor>
</comment>
<dbReference type="InParanoid" id="B0WI50"/>
<name>B0WI50_CULQU</name>
<evidence type="ECO:0000256" key="20">
    <source>
        <dbReference type="ARBA" id="ARBA00063038"/>
    </source>
</evidence>
<dbReference type="OMA" id="QTVHMTS"/>
<dbReference type="InterPro" id="IPR040064">
    <property type="entry name" value="MoaA-like"/>
</dbReference>
<protein>
    <recommendedName>
        <fullName evidence="8">Molybdenum cofactor biosynthesis protein 1</fullName>
        <ecNumber evidence="6">4.1.99.22</ecNumber>
        <ecNumber evidence="7">4.6.1.17</ecNumber>
    </recommendedName>
</protein>
<evidence type="ECO:0000256" key="15">
    <source>
        <dbReference type="ARBA" id="ARBA00023134"/>
    </source>
</evidence>
<dbReference type="VEuPathDB" id="VectorBase:CQUJHB003455"/>
<dbReference type="SUPFAM" id="SSF55040">
    <property type="entry name" value="Molybdenum cofactor biosynthesis protein C, MoaC"/>
    <property type="match status" value="1"/>
</dbReference>
<dbReference type="VEuPathDB" id="VectorBase:CPIJ006606"/>
<evidence type="ECO:0000313" key="24">
    <source>
        <dbReference type="EnsemblMetazoa" id="CPIJ006606-PA"/>
    </source>
</evidence>
<comment type="pathway">
    <text evidence="3">Cofactor biosynthesis; molybdopterin biosynthesis.</text>
</comment>
<keyword evidence="17" id="KW-0456">Lyase</keyword>
<dbReference type="EMBL" id="DS231942">
    <property type="protein sequence ID" value="EDS28213.1"/>
    <property type="molecule type" value="Genomic_DNA"/>
</dbReference>
<organism>
    <name type="scientific">Culex quinquefasciatus</name>
    <name type="common">Southern house mosquito</name>
    <name type="synonym">Culex pungens</name>
    <dbReference type="NCBI Taxonomy" id="7176"/>
    <lineage>
        <taxon>Eukaryota</taxon>
        <taxon>Metazoa</taxon>
        <taxon>Ecdysozoa</taxon>
        <taxon>Arthropoda</taxon>
        <taxon>Hexapoda</taxon>
        <taxon>Insecta</taxon>
        <taxon>Pterygota</taxon>
        <taxon>Neoptera</taxon>
        <taxon>Endopterygota</taxon>
        <taxon>Diptera</taxon>
        <taxon>Nematocera</taxon>
        <taxon>Culicoidea</taxon>
        <taxon>Culicidae</taxon>
        <taxon>Culicinae</taxon>
        <taxon>Culicini</taxon>
        <taxon>Culex</taxon>
        <taxon>Culex</taxon>
    </lineage>
</organism>
<evidence type="ECO:0000259" key="22">
    <source>
        <dbReference type="PROSITE" id="PS51918"/>
    </source>
</evidence>
<feature type="domain" description="Radical SAM core" evidence="22">
    <location>
        <begin position="35"/>
        <end position="256"/>
    </location>
</feature>
<keyword evidence="13" id="KW-0408">Iron</keyword>
<proteinExistence type="inferred from homology"/>
<dbReference type="OrthoDB" id="429626at2759"/>
<evidence type="ECO:0000256" key="21">
    <source>
        <dbReference type="SAM" id="MobiDB-lite"/>
    </source>
</evidence>